<dbReference type="HOGENOM" id="CLU_2033831_0_0_0"/>
<dbReference type="STRING" id="330214.NIDE1913"/>
<feature type="region of interest" description="Disordered" evidence="1">
    <location>
        <begin position="99"/>
        <end position="121"/>
    </location>
</feature>
<proteinExistence type="predicted"/>
<organism evidence="3 4">
    <name type="scientific">Nitrospira defluvii</name>
    <dbReference type="NCBI Taxonomy" id="330214"/>
    <lineage>
        <taxon>Bacteria</taxon>
        <taxon>Pseudomonadati</taxon>
        <taxon>Nitrospirota</taxon>
        <taxon>Nitrospiria</taxon>
        <taxon>Nitrospirales</taxon>
        <taxon>Nitrospiraceae</taxon>
        <taxon>Nitrospira</taxon>
    </lineage>
</organism>
<keyword evidence="2" id="KW-0812">Transmembrane</keyword>
<name>D8PEI0_9BACT</name>
<dbReference type="OrthoDB" id="9793995at2"/>
<keyword evidence="2" id="KW-1133">Transmembrane helix</keyword>
<sequence>MNASLFIYPLAVSGVLVAAMAFSNPALLPQHPGYPMGKATDPVNGQPLANDPGRANAVGESALSKAAAFDNGHVSQQLSINDQNQRLLEKPGAGILPKVQGPQIVIDPPVKEGTKVQASPQ</sequence>
<keyword evidence="4" id="KW-1185">Reference proteome</keyword>
<evidence type="ECO:0000256" key="2">
    <source>
        <dbReference type="SAM" id="Phobius"/>
    </source>
</evidence>
<evidence type="ECO:0000256" key="1">
    <source>
        <dbReference type="SAM" id="MobiDB-lite"/>
    </source>
</evidence>
<evidence type="ECO:0000313" key="4">
    <source>
        <dbReference type="Proteomes" id="UP000001660"/>
    </source>
</evidence>
<protein>
    <submittedName>
        <fullName evidence="3">Uncharacterized protein</fullName>
    </submittedName>
</protein>
<dbReference type="KEGG" id="nde:NIDE1913"/>
<dbReference type="EMBL" id="FP929003">
    <property type="protein sequence ID" value="CBK41639.1"/>
    <property type="molecule type" value="Genomic_DNA"/>
</dbReference>
<gene>
    <name evidence="3" type="ORF">NIDE1913</name>
</gene>
<keyword evidence="2" id="KW-0472">Membrane</keyword>
<feature type="transmembrane region" description="Helical" evidence="2">
    <location>
        <begin position="6"/>
        <end position="28"/>
    </location>
</feature>
<evidence type="ECO:0000313" key="3">
    <source>
        <dbReference type="EMBL" id="CBK41639.1"/>
    </source>
</evidence>
<dbReference type="AlphaFoldDB" id="D8PEI0"/>
<dbReference type="Proteomes" id="UP000001660">
    <property type="component" value="Chromosome"/>
</dbReference>
<reference evidence="3 4" key="1">
    <citation type="journal article" date="2010" name="Proc. Natl. Acad. Sci. U.S.A.">
        <title>A Nitrospira metagenome illuminates the physiology and evolution of globally important nitrite-oxidizing bacteria.</title>
        <authorList>
            <person name="Lucker S."/>
            <person name="Wagner M."/>
            <person name="Maixner F."/>
            <person name="Pelletier E."/>
            <person name="Koch H."/>
            <person name="Vacherie B."/>
            <person name="Rattei T."/>
            <person name="Sinninghe Damste J."/>
            <person name="Spieck E."/>
            <person name="Le Paslier D."/>
            <person name="Daims H."/>
        </authorList>
    </citation>
    <scope>NUCLEOTIDE SEQUENCE [LARGE SCALE GENOMIC DNA]</scope>
</reference>
<accession>D8PEI0</accession>